<dbReference type="GO" id="GO:0006071">
    <property type="term" value="P:glycerol metabolic process"/>
    <property type="evidence" value="ECO:0007669"/>
    <property type="project" value="InterPro"/>
</dbReference>
<reference evidence="3 4" key="1">
    <citation type="submission" date="2017-11" db="EMBL/GenBank/DDBJ databases">
        <title>Evolution of Phototrophy in the Chloroflexi Phylum Driven by Horizontal Gene Transfer.</title>
        <authorList>
            <person name="Ward L.M."/>
            <person name="Hemp J."/>
            <person name="Shih P.M."/>
            <person name="Mcglynn S.E."/>
            <person name="Fischer W."/>
        </authorList>
    </citation>
    <scope>NUCLEOTIDE SEQUENCE [LARGE SCALE GENOMIC DNA]</scope>
    <source>
        <strain evidence="3">JP3_7</strain>
    </source>
</reference>
<protein>
    <submittedName>
        <fullName evidence="3">Dihydroxyacetone kinase</fullName>
    </submittedName>
</protein>
<dbReference type="InterPro" id="IPR019986">
    <property type="entry name" value="YloV-like"/>
</dbReference>
<feature type="domain" description="DhaL" evidence="2">
    <location>
        <begin position="33"/>
        <end position="225"/>
    </location>
</feature>
<accession>A0A2M8QG80</accession>
<dbReference type="InterPro" id="IPR033470">
    <property type="entry name" value="FakA-like_C"/>
</dbReference>
<name>A0A2M8QG80_9CHLR</name>
<feature type="compositionally biased region" description="Polar residues" evidence="1">
    <location>
        <begin position="1"/>
        <end position="12"/>
    </location>
</feature>
<sequence>MGDKSTQAQMKAQRSLDPPKARLQRTRLTMDGRRLKELVKAGYAWLRQQEEIVNGYNVYPVPDGDTGTNMMHTMRSAWEAIADMNESNIGLVARAVSNGALRGSRGNSGIILSQLWRGFARSLDHKEICDAQDLVAAMREAAKTAYAGVSTPVEGTMLTVARETAEAVESAARDTHDLRRLLEVAKNASYESVQRTPTLLKILKEAGVIDSGGYGLFIILEGMWRFVNGLPVEDASRAASSVRLSSEANLQHEGGWGYDVQYLIYARSGQALDVAQIRADIEAMGECPLVMGDEHIVKVHVHVPDPGVPISYGARLGSLRDVVVEDMQAQSEAFTAHTAPPARPAEESLPAAPTAIVAVASGDGLARAFKEVGVRVVVEGGQTMNPSVDDFLNAIAKANARSVILLPNNGNVIMTAEQAAEISETPACIVATRTVAQGIAAAIAFNPDASAEENAAAMREAAQRVTTGEITVSTRDATINGVRVRAGQVIGLIDDQLAVADDGIPATLLALLEKANARERELITLFYGNGLTEAEATPIAEAVRQTYPSHQVELVAGGQPHYYFIVSIE</sequence>
<dbReference type="PANTHER" id="PTHR33434">
    <property type="entry name" value="DEGV DOMAIN-CONTAINING PROTEIN DR_1986-RELATED"/>
    <property type="match status" value="1"/>
</dbReference>
<dbReference type="SMART" id="SM01120">
    <property type="entry name" value="Dak2"/>
    <property type="match status" value="1"/>
</dbReference>
<evidence type="ECO:0000256" key="1">
    <source>
        <dbReference type="SAM" id="MobiDB-lite"/>
    </source>
</evidence>
<dbReference type="SMART" id="SM01121">
    <property type="entry name" value="Dak1_2"/>
    <property type="match status" value="1"/>
</dbReference>
<evidence type="ECO:0000313" key="3">
    <source>
        <dbReference type="EMBL" id="PJF48778.1"/>
    </source>
</evidence>
<dbReference type="InterPro" id="IPR050270">
    <property type="entry name" value="DegV_domain_contain"/>
</dbReference>
<dbReference type="EMBL" id="PGTN01000006">
    <property type="protein sequence ID" value="PJF48778.1"/>
    <property type="molecule type" value="Genomic_DNA"/>
</dbReference>
<dbReference type="Pfam" id="PF02734">
    <property type="entry name" value="Dak2"/>
    <property type="match status" value="1"/>
</dbReference>
<dbReference type="InterPro" id="IPR036117">
    <property type="entry name" value="DhaL_dom_sf"/>
</dbReference>
<dbReference type="PROSITE" id="PS51480">
    <property type="entry name" value="DHAL"/>
    <property type="match status" value="1"/>
</dbReference>
<dbReference type="AlphaFoldDB" id="A0A2M8QG80"/>
<keyword evidence="3" id="KW-0418">Kinase</keyword>
<organism evidence="3 4">
    <name type="scientific">Candidatus Thermofonsia Clade 3 bacterium</name>
    <dbReference type="NCBI Taxonomy" id="2364212"/>
    <lineage>
        <taxon>Bacteria</taxon>
        <taxon>Bacillati</taxon>
        <taxon>Chloroflexota</taxon>
        <taxon>Candidatus Thermofontia</taxon>
        <taxon>Candidatus Thermofonsia Clade 3</taxon>
    </lineage>
</organism>
<dbReference type="NCBIfam" id="TIGR03599">
    <property type="entry name" value="YloV"/>
    <property type="match status" value="1"/>
</dbReference>
<dbReference type="Pfam" id="PF13684">
    <property type="entry name" value="FakA-like_C"/>
    <property type="match status" value="1"/>
</dbReference>
<dbReference type="Gene3D" id="1.25.40.340">
    <property type="match status" value="1"/>
</dbReference>
<feature type="region of interest" description="Disordered" evidence="1">
    <location>
        <begin position="1"/>
        <end position="20"/>
    </location>
</feature>
<dbReference type="InterPro" id="IPR004007">
    <property type="entry name" value="DhaL_dom"/>
</dbReference>
<keyword evidence="3" id="KW-0808">Transferase</keyword>
<dbReference type="Proteomes" id="UP000230790">
    <property type="component" value="Unassembled WGS sequence"/>
</dbReference>
<gene>
    <name evidence="3" type="ORF">CUN48_01645</name>
</gene>
<evidence type="ECO:0000259" key="2">
    <source>
        <dbReference type="PROSITE" id="PS51480"/>
    </source>
</evidence>
<dbReference type="GO" id="GO:0004371">
    <property type="term" value="F:glycerone kinase activity"/>
    <property type="evidence" value="ECO:0007669"/>
    <property type="project" value="InterPro"/>
</dbReference>
<dbReference type="PANTHER" id="PTHR33434:SF4">
    <property type="entry name" value="PHOSPHATASE PROTEIN"/>
    <property type="match status" value="1"/>
</dbReference>
<comment type="caution">
    <text evidence="3">The sequence shown here is derived from an EMBL/GenBank/DDBJ whole genome shotgun (WGS) entry which is preliminary data.</text>
</comment>
<dbReference type="SUPFAM" id="SSF101473">
    <property type="entry name" value="DhaL-like"/>
    <property type="match status" value="1"/>
</dbReference>
<dbReference type="Pfam" id="PF21645">
    <property type="entry name" value="FakA-like_M"/>
    <property type="match status" value="1"/>
</dbReference>
<evidence type="ECO:0000313" key="4">
    <source>
        <dbReference type="Proteomes" id="UP000230790"/>
    </source>
</evidence>
<proteinExistence type="predicted"/>
<dbReference type="InterPro" id="IPR048394">
    <property type="entry name" value="FakA-like_M"/>
</dbReference>